<dbReference type="PANTHER" id="PTHR43394:SF14">
    <property type="entry name" value="TRANSPORTER 2, ATP BINDING CASSETTE SUBFAMILY B"/>
    <property type="match status" value="1"/>
</dbReference>
<dbReference type="GO" id="GO:0016887">
    <property type="term" value="F:ATP hydrolysis activity"/>
    <property type="evidence" value="ECO:0007669"/>
    <property type="project" value="InterPro"/>
</dbReference>
<evidence type="ECO:0000313" key="3">
    <source>
        <dbReference type="Proteomes" id="UP000050525"/>
    </source>
</evidence>
<evidence type="ECO:0000313" key="2">
    <source>
        <dbReference type="EMBL" id="KYO49129.1"/>
    </source>
</evidence>
<dbReference type="GO" id="GO:0015421">
    <property type="term" value="F:ABC-type oligopeptide transporter activity"/>
    <property type="evidence" value="ECO:0007669"/>
    <property type="project" value="TreeGrafter"/>
</dbReference>
<dbReference type="SUPFAM" id="SSF52540">
    <property type="entry name" value="P-loop containing nucleoside triphosphate hydrolases"/>
    <property type="match status" value="1"/>
</dbReference>
<dbReference type="PROSITE" id="PS50893">
    <property type="entry name" value="ABC_TRANSPORTER_2"/>
    <property type="match status" value="1"/>
</dbReference>
<dbReference type="PROSITE" id="PS00211">
    <property type="entry name" value="ABC_TRANSPORTER_1"/>
    <property type="match status" value="1"/>
</dbReference>
<dbReference type="STRING" id="8496.A0A151PJC4"/>
<protein>
    <recommendedName>
        <fullName evidence="1">ABC transporter domain-containing protein</fullName>
    </recommendedName>
</protein>
<dbReference type="Pfam" id="PF00005">
    <property type="entry name" value="ABC_tran"/>
    <property type="match status" value="1"/>
</dbReference>
<proteinExistence type="predicted"/>
<gene>
    <name evidence="2" type="ORF">Y1Q_0016599</name>
</gene>
<dbReference type="InterPro" id="IPR003439">
    <property type="entry name" value="ABC_transporter-like_ATP-bd"/>
</dbReference>
<comment type="caution">
    <text evidence="2">The sequence shown here is derived from an EMBL/GenBank/DDBJ whole genome shotgun (WGS) entry which is preliminary data.</text>
</comment>
<accession>A0A151PJC4</accession>
<evidence type="ECO:0000259" key="1">
    <source>
        <dbReference type="PROSITE" id="PS50893"/>
    </source>
</evidence>
<dbReference type="PANTHER" id="PTHR43394">
    <property type="entry name" value="ATP-DEPENDENT PERMEASE MDL1, MITOCHONDRIAL"/>
    <property type="match status" value="1"/>
</dbReference>
<dbReference type="AlphaFoldDB" id="A0A151PJC4"/>
<name>A0A151PJC4_ALLMI</name>
<dbReference type="GO" id="GO:0005524">
    <property type="term" value="F:ATP binding"/>
    <property type="evidence" value="ECO:0007669"/>
    <property type="project" value="InterPro"/>
</dbReference>
<dbReference type="EMBL" id="AKHW03000086">
    <property type="protein sequence ID" value="KYO49129.1"/>
    <property type="molecule type" value="Genomic_DNA"/>
</dbReference>
<keyword evidence="3" id="KW-1185">Reference proteome</keyword>
<feature type="domain" description="ABC transporter" evidence="1">
    <location>
        <begin position="1"/>
        <end position="193"/>
    </location>
</feature>
<dbReference type="InterPro" id="IPR039421">
    <property type="entry name" value="Type_1_exporter"/>
</dbReference>
<dbReference type="Gene3D" id="3.40.50.300">
    <property type="entry name" value="P-loop containing nucleotide triphosphate hydrolases"/>
    <property type="match status" value="1"/>
</dbReference>
<dbReference type="Proteomes" id="UP000050525">
    <property type="component" value="Unassembled WGS sequence"/>
</dbReference>
<reference evidence="2 3" key="1">
    <citation type="journal article" date="2012" name="Genome Biol.">
        <title>Sequencing three crocodilian genomes to illuminate the evolution of archosaurs and amniotes.</title>
        <authorList>
            <person name="St John J.A."/>
            <person name="Braun E.L."/>
            <person name="Isberg S.R."/>
            <person name="Miles L.G."/>
            <person name="Chong A.Y."/>
            <person name="Gongora J."/>
            <person name="Dalzell P."/>
            <person name="Moran C."/>
            <person name="Bed'hom B."/>
            <person name="Abzhanov A."/>
            <person name="Burgess S.C."/>
            <person name="Cooksey A.M."/>
            <person name="Castoe T.A."/>
            <person name="Crawford N.G."/>
            <person name="Densmore L.D."/>
            <person name="Drew J.C."/>
            <person name="Edwards S.V."/>
            <person name="Faircloth B.C."/>
            <person name="Fujita M.K."/>
            <person name="Greenwold M.J."/>
            <person name="Hoffmann F.G."/>
            <person name="Howard J.M."/>
            <person name="Iguchi T."/>
            <person name="Janes D.E."/>
            <person name="Khan S.Y."/>
            <person name="Kohno S."/>
            <person name="de Koning A.J."/>
            <person name="Lance S.L."/>
            <person name="McCarthy F.M."/>
            <person name="McCormack J.E."/>
            <person name="Merchant M.E."/>
            <person name="Peterson D.G."/>
            <person name="Pollock D.D."/>
            <person name="Pourmand N."/>
            <person name="Raney B.J."/>
            <person name="Roessler K.A."/>
            <person name="Sanford J.R."/>
            <person name="Sawyer R.H."/>
            <person name="Schmidt C.J."/>
            <person name="Triplett E.W."/>
            <person name="Tuberville T.D."/>
            <person name="Venegas-Anaya M."/>
            <person name="Howard J.T."/>
            <person name="Jarvis E.D."/>
            <person name="Guillette L.J.Jr."/>
            <person name="Glenn T.C."/>
            <person name="Green R.E."/>
            <person name="Ray D.A."/>
        </authorList>
    </citation>
    <scope>NUCLEOTIDE SEQUENCE [LARGE SCALE GENOMIC DNA]</scope>
    <source>
        <strain evidence="2">KSC_2009_1</strain>
    </source>
</reference>
<dbReference type="InterPro" id="IPR017871">
    <property type="entry name" value="ABC_transporter-like_CS"/>
</dbReference>
<dbReference type="InterPro" id="IPR027417">
    <property type="entry name" value="P-loop_NTPase"/>
</dbReference>
<organism evidence="2 3">
    <name type="scientific">Alligator mississippiensis</name>
    <name type="common">American alligator</name>
    <dbReference type="NCBI Taxonomy" id="8496"/>
    <lineage>
        <taxon>Eukaryota</taxon>
        <taxon>Metazoa</taxon>
        <taxon>Chordata</taxon>
        <taxon>Craniata</taxon>
        <taxon>Vertebrata</taxon>
        <taxon>Euteleostomi</taxon>
        <taxon>Archelosauria</taxon>
        <taxon>Archosauria</taxon>
        <taxon>Crocodylia</taxon>
        <taxon>Alligatoridae</taxon>
        <taxon>Alligatorinae</taxon>
        <taxon>Alligator</taxon>
    </lineage>
</organism>
<sequence length="197" mass="21443">MQVLMLYCGHQQIQDGIMTKGSLVSFLLYQGEVGDMYRWHWWGRSPCSSPAPCERTSTTGWSEEQVLAVARAACAAEFIATLDQGLETNVGEKSGQLSVGQKQRIAIARALIRLPGVLILDEATSALDVESETAVRAAVLSSRAHTVLVIAHRMATVEAADHIVVLERGAVAEQGTHSKLMAHQGPYYALVQRQLTE</sequence>